<dbReference type="PANTHER" id="PTHR43431:SF7">
    <property type="entry name" value="OXIDOREDUCTASE, SHORT CHAIN DEHYDROGENASE_REDUCTASE FAMILY (AFU_ORTHOLOGUE AFUA_5G14000)"/>
    <property type="match status" value="1"/>
</dbReference>
<dbReference type="SUPFAM" id="SSF51735">
    <property type="entry name" value="NAD(P)-binding Rossmann-fold domains"/>
    <property type="match status" value="1"/>
</dbReference>
<protein>
    <submittedName>
        <fullName evidence="1">Uncharacterized protein</fullName>
    </submittedName>
</protein>
<dbReference type="OrthoDB" id="5399006at2759"/>
<gene>
    <name evidence="1" type="ORF">BDN71DRAFT_1436883</name>
</gene>
<dbReference type="PANTHER" id="PTHR43431">
    <property type="entry name" value="OXIDOREDUCTASE, SHORT CHAIN DEHYDROGENASE/REDUCTASE FAMILY (AFU_ORTHOLOGUE AFUA_5G14000)"/>
    <property type="match status" value="1"/>
</dbReference>
<accession>A0A9P5ZIV1</accession>
<dbReference type="EMBL" id="MU154781">
    <property type="protein sequence ID" value="KAF9487410.1"/>
    <property type="molecule type" value="Genomic_DNA"/>
</dbReference>
<proteinExistence type="predicted"/>
<comment type="caution">
    <text evidence="1">The sequence shown here is derived from an EMBL/GenBank/DDBJ whole genome shotgun (WGS) entry which is preliminary data.</text>
</comment>
<dbReference type="InterPro" id="IPR036291">
    <property type="entry name" value="NAD(P)-bd_dom_sf"/>
</dbReference>
<sequence>MATSRFLRPLAVIAEYTPGAISDAFAAIRNKFPSPSADVNGRLLRVAIFNAARGVFKPFLDVTHQDVRETLDVNVTTAFTFARESILDFKRNDIANCADGKRGTMIFAGATAALRRNGMTSVSAYLYLVNQDRSAWTWELDCTPLCARPGTISSGTSTSSLLAYAISRSTRCSPTPTLFTTNSVHALVLNI</sequence>
<evidence type="ECO:0000313" key="2">
    <source>
        <dbReference type="Proteomes" id="UP000807025"/>
    </source>
</evidence>
<organism evidence="1 2">
    <name type="scientific">Pleurotus eryngii</name>
    <name type="common">Boletus of the steppes</name>
    <dbReference type="NCBI Taxonomy" id="5323"/>
    <lineage>
        <taxon>Eukaryota</taxon>
        <taxon>Fungi</taxon>
        <taxon>Dikarya</taxon>
        <taxon>Basidiomycota</taxon>
        <taxon>Agaricomycotina</taxon>
        <taxon>Agaricomycetes</taxon>
        <taxon>Agaricomycetidae</taxon>
        <taxon>Agaricales</taxon>
        <taxon>Pleurotineae</taxon>
        <taxon>Pleurotaceae</taxon>
        <taxon>Pleurotus</taxon>
    </lineage>
</organism>
<keyword evidence="2" id="KW-1185">Reference proteome</keyword>
<reference evidence="1" key="1">
    <citation type="submission" date="2020-11" db="EMBL/GenBank/DDBJ databases">
        <authorList>
            <consortium name="DOE Joint Genome Institute"/>
            <person name="Ahrendt S."/>
            <person name="Riley R."/>
            <person name="Andreopoulos W."/>
            <person name="Labutti K."/>
            <person name="Pangilinan J."/>
            <person name="Ruiz-Duenas F.J."/>
            <person name="Barrasa J.M."/>
            <person name="Sanchez-Garcia M."/>
            <person name="Camarero S."/>
            <person name="Miyauchi S."/>
            <person name="Serrano A."/>
            <person name="Linde D."/>
            <person name="Babiker R."/>
            <person name="Drula E."/>
            <person name="Ayuso-Fernandez I."/>
            <person name="Pacheco R."/>
            <person name="Padilla G."/>
            <person name="Ferreira P."/>
            <person name="Barriuso J."/>
            <person name="Kellner H."/>
            <person name="Castanera R."/>
            <person name="Alfaro M."/>
            <person name="Ramirez L."/>
            <person name="Pisabarro A.G."/>
            <person name="Kuo A."/>
            <person name="Tritt A."/>
            <person name="Lipzen A."/>
            <person name="He G."/>
            <person name="Yan M."/>
            <person name="Ng V."/>
            <person name="Cullen D."/>
            <person name="Martin F."/>
            <person name="Rosso M.-N."/>
            <person name="Henrissat B."/>
            <person name="Hibbett D."/>
            <person name="Martinez A.T."/>
            <person name="Grigoriev I.V."/>
        </authorList>
    </citation>
    <scope>NUCLEOTIDE SEQUENCE</scope>
    <source>
        <strain evidence="1">ATCC 90797</strain>
    </source>
</reference>
<evidence type="ECO:0000313" key="1">
    <source>
        <dbReference type="EMBL" id="KAF9487410.1"/>
    </source>
</evidence>
<dbReference type="Proteomes" id="UP000807025">
    <property type="component" value="Unassembled WGS sequence"/>
</dbReference>
<dbReference type="Gene3D" id="3.40.50.720">
    <property type="entry name" value="NAD(P)-binding Rossmann-like Domain"/>
    <property type="match status" value="1"/>
</dbReference>
<dbReference type="AlphaFoldDB" id="A0A9P5ZIV1"/>
<name>A0A9P5ZIV1_PLEER</name>